<evidence type="ECO:0000256" key="5">
    <source>
        <dbReference type="PIRNR" id="PIRNR006621"/>
    </source>
</evidence>
<evidence type="ECO:0000256" key="4">
    <source>
        <dbReference type="ARBA" id="ARBA00023002"/>
    </source>
</evidence>
<comment type="cofactor">
    <cofactor evidence="5 7">
        <name>FMN</name>
        <dbReference type="ChEBI" id="CHEBI:58210"/>
    </cofactor>
</comment>
<dbReference type="PIRSF" id="PIRSF006621">
    <property type="entry name" value="Dus"/>
    <property type="match status" value="1"/>
</dbReference>
<feature type="binding site" evidence="7">
    <location>
        <begin position="220"/>
        <end position="221"/>
    </location>
    <ligand>
        <name>FMN</name>
        <dbReference type="ChEBI" id="CHEBI:58210"/>
    </ligand>
</feature>
<evidence type="ECO:0000256" key="7">
    <source>
        <dbReference type="PIRSR" id="PIRSR006621-2"/>
    </source>
</evidence>
<evidence type="ECO:0000256" key="3">
    <source>
        <dbReference type="ARBA" id="ARBA00022694"/>
    </source>
</evidence>
<dbReference type="Pfam" id="PF01207">
    <property type="entry name" value="Dus"/>
    <property type="match status" value="1"/>
</dbReference>
<feature type="binding site" evidence="7">
    <location>
        <position position="164"/>
    </location>
    <ligand>
        <name>FMN</name>
        <dbReference type="ChEBI" id="CHEBI:58210"/>
    </ligand>
</feature>
<sequence>MERLKIYMAPLQGLTEAPYRNAFEKHFGGVDVYYTPFIRWEHGGLRRKDVRDLHPDANKVGHLVPQIIAASAEEAEQILAQVVPYGYQEVDLNMGCAFPMLVKKGKGCGLLPEPERVRGLLQVVERYPDISFSVKMRLGYENAAECMELLPVLNETRLSRVVVHARTGRQQYKGECDREAFLRFARECRHPVVYNGDVTTVESLSELQQGMPFLEGVMMGRGLLAAPWVAIEYHEGAAWSMERRMSSLRALHADLLDHYVQTLEGGEKQLLTKMKAFWEYIYPEGDRKCRKKIHKAQKVADYTQAVFQLLSGY</sequence>
<evidence type="ECO:0000256" key="2">
    <source>
        <dbReference type="ARBA" id="ARBA00022643"/>
    </source>
</evidence>
<gene>
    <name evidence="9" type="primary">dus</name>
    <name evidence="9" type="ORF">PCLFYP37_01911</name>
</gene>
<comment type="similarity">
    <text evidence="5">Belongs to the dus family.</text>
</comment>
<name>A0A6N3BYK7_9BACT</name>
<reference evidence="9" key="1">
    <citation type="submission" date="2019-11" db="EMBL/GenBank/DDBJ databases">
        <authorList>
            <person name="Feng L."/>
        </authorList>
    </citation>
    <scope>NUCLEOTIDE SEQUENCE</scope>
    <source>
        <strain evidence="9">PclaraLFYP37</strain>
    </source>
</reference>
<dbReference type="AlphaFoldDB" id="A0A6N3BYK7"/>
<evidence type="ECO:0000259" key="8">
    <source>
        <dbReference type="Pfam" id="PF01207"/>
    </source>
</evidence>
<proteinExistence type="inferred from homology"/>
<organism evidence="9">
    <name type="scientific">Paraprevotella clara</name>
    <dbReference type="NCBI Taxonomy" id="454154"/>
    <lineage>
        <taxon>Bacteria</taxon>
        <taxon>Pseudomonadati</taxon>
        <taxon>Bacteroidota</taxon>
        <taxon>Bacteroidia</taxon>
        <taxon>Bacteroidales</taxon>
        <taxon>Prevotellaceae</taxon>
        <taxon>Paraprevotella</taxon>
    </lineage>
</organism>
<dbReference type="InterPro" id="IPR001269">
    <property type="entry name" value="DUS_fam"/>
</dbReference>
<feature type="binding site" evidence="7">
    <location>
        <position position="66"/>
    </location>
    <ligand>
        <name>FMN</name>
        <dbReference type="ChEBI" id="CHEBI:58210"/>
    </ligand>
</feature>
<dbReference type="PANTHER" id="PTHR45846">
    <property type="entry name" value="TRNA-DIHYDROURIDINE(47) SYNTHASE [NAD(P)(+)]-LIKE"/>
    <property type="match status" value="1"/>
</dbReference>
<accession>A0A6N3BYK7</accession>
<dbReference type="PANTHER" id="PTHR45846:SF1">
    <property type="entry name" value="TRNA-DIHYDROURIDINE(47) SYNTHASE [NAD(P)(+)]-LIKE"/>
    <property type="match status" value="1"/>
</dbReference>
<dbReference type="Gene3D" id="3.20.20.70">
    <property type="entry name" value="Aldolase class I"/>
    <property type="match status" value="1"/>
</dbReference>
<dbReference type="RefSeq" id="WP_412441595.1">
    <property type="nucleotide sequence ID" value="NZ_CACRUT010000013.1"/>
</dbReference>
<dbReference type="EMBL" id="CACRUT010000013">
    <property type="protein sequence ID" value="VYU09836.1"/>
    <property type="molecule type" value="Genomic_DNA"/>
</dbReference>
<feature type="binding site" evidence="7">
    <location>
        <position position="135"/>
    </location>
    <ligand>
        <name>FMN</name>
        <dbReference type="ChEBI" id="CHEBI:58210"/>
    </ligand>
</feature>
<evidence type="ECO:0000256" key="1">
    <source>
        <dbReference type="ARBA" id="ARBA00022630"/>
    </source>
</evidence>
<comment type="function">
    <text evidence="5">Catalyzes the synthesis of 5,6-dihydrouridine (D), a modified base found in the D-loop of most tRNAs, via the reduction of the C5-C6 double bond in target uridines.</text>
</comment>
<keyword evidence="7" id="KW-0547">Nucleotide-binding</keyword>
<feature type="active site" description="Proton donor" evidence="6">
    <location>
        <position position="96"/>
    </location>
</feature>
<dbReference type="EC" id="1.3.1.-" evidence="5"/>
<evidence type="ECO:0000313" key="9">
    <source>
        <dbReference type="EMBL" id="VYU09836.1"/>
    </source>
</evidence>
<dbReference type="GO" id="GO:0017150">
    <property type="term" value="F:tRNA dihydrouridine synthase activity"/>
    <property type="evidence" value="ECO:0007669"/>
    <property type="project" value="InterPro"/>
</dbReference>
<keyword evidence="4 5" id="KW-0560">Oxidoreductase</keyword>
<dbReference type="CDD" id="cd02801">
    <property type="entry name" value="DUS_like_FMN"/>
    <property type="match status" value="1"/>
</dbReference>
<evidence type="ECO:0000256" key="6">
    <source>
        <dbReference type="PIRSR" id="PIRSR006621-1"/>
    </source>
</evidence>
<feature type="domain" description="DUS-like FMN-binding" evidence="8">
    <location>
        <begin position="8"/>
        <end position="301"/>
    </location>
</feature>
<dbReference type="InterPro" id="IPR035587">
    <property type="entry name" value="DUS-like_FMN-bd"/>
</dbReference>
<dbReference type="SUPFAM" id="SSF51395">
    <property type="entry name" value="FMN-linked oxidoreductases"/>
    <property type="match status" value="1"/>
</dbReference>
<dbReference type="GO" id="GO:0003723">
    <property type="term" value="F:RNA binding"/>
    <property type="evidence" value="ECO:0007669"/>
    <property type="project" value="TreeGrafter"/>
</dbReference>
<keyword evidence="1 5" id="KW-0285">Flavoprotein</keyword>
<protein>
    <recommendedName>
        <fullName evidence="5">tRNA-dihydrouridine synthase</fullName>
        <ecNumber evidence="5">1.3.1.-</ecNumber>
    </recommendedName>
</protein>
<keyword evidence="2 5" id="KW-0288">FMN</keyword>
<dbReference type="GO" id="GO:0050660">
    <property type="term" value="F:flavin adenine dinucleotide binding"/>
    <property type="evidence" value="ECO:0007669"/>
    <property type="project" value="InterPro"/>
</dbReference>
<keyword evidence="3 5" id="KW-0819">tRNA processing</keyword>
<dbReference type="InterPro" id="IPR013785">
    <property type="entry name" value="Aldolase_TIM"/>
</dbReference>